<dbReference type="AlphaFoldDB" id="J4WU58"/>
<evidence type="ECO:0000256" key="1">
    <source>
        <dbReference type="ARBA" id="ARBA00006360"/>
    </source>
</evidence>
<dbReference type="Gene3D" id="3.40.50.300">
    <property type="entry name" value="P-loop containing nucleotide triphosphate hydrolases"/>
    <property type="match status" value="1"/>
</dbReference>
<keyword evidence="7" id="KW-0862">Zinc</keyword>
<dbReference type="SMART" id="SM00382">
    <property type="entry name" value="AAA"/>
    <property type="match status" value="1"/>
</dbReference>
<dbReference type="GO" id="GO:0006261">
    <property type="term" value="P:DNA-templated DNA replication"/>
    <property type="evidence" value="ECO:0007669"/>
    <property type="project" value="TreeGrafter"/>
</dbReference>
<name>J4WU58_9GAMM</name>
<keyword evidence="5" id="KW-0479">Metal-binding</keyword>
<dbReference type="InterPro" id="IPR045085">
    <property type="entry name" value="HLD_clamp_pol_III_gamma_tau"/>
</dbReference>
<keyword evidence="9 11" id="KW-0239">DNA-directed DNA polymerase</keyword>
<dbReference type="GO" id="GO:0009360">
    <property type="term" value="C:DNA polymerase III complex"/>
    <property type="evidence" value="ECO:0007669"/>
    <property type="project" value="InterPro"/>
</dbReference>
<dbReference type="GO" id="GO:0003887">
    <property type="term" value="F:DNA-directed DNA polymerase activity"/>
    <property type="evidence" value="ECO:0007669"/>
    <property type="project" value="UniProtKB-KW"/>
</dbReference>
<dbReference type="SUPFAM" id="SSF48019">
    <property type="entry name" value="post-AAA+ oligomerization domain-like"/>
    <property type="match status" value="1"/>
</dbReference>
<comment type="subunit">
    <text evidence="11">DNA polymerase III contains a core (composed of alpha, epsilon and theta chains) that associates with a tau subunit. This core dimerizes to form the POLIII' complex. PolIII' associates with the gamma complex (composed of gamma, delta, delta', psi and chi chains) and with the beta chain to form the complete DNA polymerase III complex.</text>
</comment>
<dbReference type="InterPro" id="IPR003593">
    <property type="entry name" value="AAA+_ATPase"/>
</dbReference>
<evidence type="ECO:0000256" key="9">
    <source>
        <dbReference type="ARBA" id="ARBA00022932"/>
    </source>
</evidence>
<keyword evidence="8 11" id="KW-0067">ATP-binding</keyword>
<dbReference type="FunFam" id="1.10.8.60:FF:000013">
    <property type="entry name" value="DNA polymerase III subunit gamma/tau"/>
    <property type="match status" value="1"/>
</dbReference>
<reference evidence="13 14" key="1">
    <citation type="journal article" date="2012" name="ISME J.">
        <title>Genomic insights to SAR86, an abundant and uncultivated marine bacterial lineage.</title>
        <authorList>
            <person name="Dupont C.L."/>
            <person name="Rusch D.B."/>
            <person name="Yooseph S."/>
            <person name="Lombardo M.J."/>
            <person name="Richter R.A."/>
            <person name="Valas R."/>
            <person name="Novotny M."/>
            <person name="Yee-Greenbaum J."/>
            <person name="Selengut J.D."/>
            <person name="Haft D.H."/>
            <person name="Halpern A.L."/>
            <person name="Lasken R.S."/>
            <person name="Nealson K."/>
            <person name="Friedman R."/>
            <person name="Venter J.C."/>
        </authorList>
    </citation>
    <scope>NUCLEOTIDE SEQUENCE [LARGE SCALE GENOMIC DNA]</scope>
</reference>
<dbReference type="EMBL" id="JH611156">
    <property type="protein sequence ID" value="EJP72160.1"/>
    <property type="molecule type" value="Genomic_DNA"/>
</dbReference>
<dbReference type="FunFam" id="3.40.50.300:FF:000014">
    <property type="entry name" value="DNA polymerase III subunit gamma/tau"/>
    <property type="match status" value="1"/>
</dbReference>
<evidence type="ECO:0000256" key="2">
    <source>
        <dbReference type="ARBA" id="ARBA00022679"/>
    </source>
</evidence>
<feature type="domain" description="AAA+ ATPase" evidence="12">
    <location>
        <begin position="37"/>
        <end position="187"/>
    </location>
</feature>
<keyword evidence="6 11" id="KW-0547">Nucleotide-binding</keyword>
<dbReference type="InterPro" id="IPR027417">
    <property type="entry name" value="P-loop_NTPase"/>
</dbReference>
<sequence>MSYEVLARKYRPKSFKEVIGQKHVVQALINSIEQEKVHQAYIFSGTRGVGKTTIARILAKCLNCESSDKPTPNPCNKCSNTMEISLGRSVDFLEIDAASNTQVEKVRELIETVEYKPAKGRYKIYLIDEVHMLSKASFNALLKTLEEPPPHVIFLFATTNPENIPKTVQSRCLQLNLKTVSDELLIDHFKKILKNEKIKHDEESLIMIANSANGSVRDGLTLLDQAIAYGNGMLSKDDVGNLLGTIDNSLVLELIESVIEGDAKKAFNILAKIEELSPEYDVILQNLISILHKISLEQALNNSSDEDIKNLAVKIDQEFCQLLYEICLNAFSKFDVHPSPKESLEICLLRMLTFNPLQKLSESSVKNGSDIAQKKNLNTEKKEETVIKKENSFHLKDNNDWVRFFHSIELSPFARNYFGNMSFIDFNDNKLTLMSDSSAGEVPENIESEFKSAISSVFNKDIEINYENGNVNESPIILENKKMEDNINNAQSNINNDESIKSFVKKFKGSIKKDSIKPLK</sequence>
<dbReference type="Pfam" id="PF12170">
    <property type="entry name" value="DNA_pol3_tau_5"/>
    <property type="match status" value="1"/>
</dbReference>
<dbReference type="InterPro" id="IPR050238">
    <property type="entry name" value="DNA_Rep/Repair_Clamp_Loader"/>
</dbReference>
<evidence type="ECO:0000256" key="7">
    <source>
        <dbReference type="ARBA" id="ARBA00022833"/>
    </source>
</evidence>
<dbReference type="Pfam" id="PF12169">
    <property type="entry name" value="DNA_pol3_gamma3"/>
    <property type="match status" value="1"/>
</dbReference>
<evidence type="ECO:0000256" key="10">
    <source>
        <dbReference type="ARBA" id="ARBA00049244"/>
    </source>
</evidence>
<dbReference type="Gene3D" id="1.10.8.60">
    <property type="match status" value="1"/>
</dbReference>
<dbReference type="InterPro" id="IPR012763">
    <property type="entry name" value="DNA_pol_III_sug/sutau_N"/>
</dbReference>
<dbReference type="PANTHER" id="PTHR11669:SF0">
    <property type="entry name" value="PROTEIN STICHEL-LIKE 2"/>
    <property type="match status" value="1"/>
</dbReference>
<dbReference type="Pfam" id="PF13177">
    <property type="entry name" value="DNA_pol3_delta2"/>
    <property type="match status" value="1"/>
</dbReference>
<dbReference type="InterPro" id="IPR021029">
    <property type="entry name" value="DNA_pol_III_tau_dom-5"/>
</dbReference>
<dbReference type="HOGENOM" id="CLU_006229_0_1_6"/>
<keyword evidence="2 11" id="KW-0808">Transferase</keyword>
<organism evidence="13 14">
    <name type="scientific">SAR86 cluster bacterium SAR86A</name>
    <dbReference type="NCBI Taxonomy" id="1123866"/>
    <lineage>
        <taxon>Bacteria</taxon>
        <taxon>Pseudomonadati</taxon>
        <taxon>Pseudomonadota</taxon>
        <taxon>Gammaproteobacteria</taxon>
        <taxon>SAR86 cluster</taxon>
    </lineage>
</organism>
<evidence type="ECO:0000256" key="4">
    <source>
        <dbReference type="ARBA" id="ARBA00022705"/>
    </source>
</evidence>
<dbReference type="STRING" id="1123866.NT01SARS_0653"/>
<proteinExistence type="inferred from homology"/>
<evidence type="ECO:0000313" key="13">
    <source>
        <dbReference type="EMBL" id="EJP72160.1"/>
    </source>
</evidence>
<comment type="catalytic activity">
    <reaction evidence="10 11">
        <text>DNA(n) + a 2'-deoxyribonucleoside 5'-triphosphate = DNA(n+1) + diphosphate</text>
        <dbReference type="Rhea" id="RHEA:22508"/>
        <dbReference type="Rhea" id="RHEA-COMP:17339"/>
        <dbReference type="Rhea" id="RHEA-COMP:17340"/>
        <dbReference type="ChEBI" id="CHEBI:33019"/>
        <dbReference type="ChEBI" id="CHEBI:61560"/>
        <dbReference type="ChEBI" id="CHEBI:173112"/>
        <dbReference type="EC" id="2.7.7.7"/>
    </reaction>
</comment>
<dbReference type="NCBIfam" id="TIGR02397">
    <property type="entry name" value="dnaX_nterm"/>
    <property type="match status" value="1"/>
</dbReference>
<gene>
    <name evidence="11" type="primary">dnaX</name>
    <name evidence="13" type="ORF">NT01SARS_0653</name>
</gene>
<dbReference type="InterPro" id="IPR022754">
    <property type="entry name" value="DNA_pol_III_gamma-3"/>
</dbReference>
<dbReference type="Gene3D" id="1.20.272.10">
    <property type="match status" value="1"/>
</dbReference>
<accession>J4WU58</accession>
<dbReference type="PANTHER" id="PTHR11669">
    <property type="entry name" value="REPLICATION FACTOR C / DNA POLYMERASE III GAMMA-TAU SUBUNIT"/>
    <property type="match status" value="1"/>
</dbReference>
<evidence type="ECO:0000259" key="12">
    <source>
        <dbReference type="SMART" id="SM00382"/>
    </source>
</evidence>
<dbReference type="SUPFAM" id="SSF52540">
    <property type="entry name" value="P-loop containing nucleoside triphosphate hydrolases"/>
    <property type="match status" value="1"/>
</dbReference>
<dbReference type="Pfam" id="PF22608">
    <property type="entry name" value="DNAX_ATPase_lid"/>
    <property type="match status" value="1"/>
</dbReference>
<dbReference type="Gene3D" id="3.30.300.150">
    <property type="entry name" value="DNA polymerase III, tau subunit, domain V"/>
    <property type="match status" value="1"/>
</dbReference>
<dbReference type="EC" id="2.7.7.7" evidence="11"/>
<comment type="similarity">
    <text evidence="1 11">Belongs to the DnaX/STICHEL family.</text>
</comment>
<dbReference type="GO" id="GO:0003677">
    <property type="term" value="F:DNA binding"/>
    <property type="evidence" value="ECO:0007669"/>
    <property type="project" value="InterPro"/>
</dbReference>
<dbReference type="Proteomes" id="UP000010305">
    <property type="component" value="Unassembled WGS sequence"/>
</dbReference>
<dbReference type="CDD" id="cd18137">
    <property type="entry name" value="HLD_clamp_pol_III_gamma_tau"/>
    <property type="match status" value="1"/>
</dbReference>
<evidence type="ECO:0000256" key="6">
    <source>
        <dbReference type="ARBA" id="ARBA00022741"/>
    </source>
</evidence>
<dbReference type="GO" id="GO:0046872">
    <property type="term" value="F:metal ion binding"/>
    <property type="evidence" value="ECO:0007669"/>
    <property type="project" value="UniProtKB-KW"/>
</dbReference>
<evidence type="ECO:0000256" key="3">
    <source>
        <dbReference type="ARBA" id="ARBA00022695"/>
    </source>
</evidence>
<dbReference type="InterPro" id="IPR008921">
    <property type="entry name" value="DNA_pol3_clamp-load_cplx_C"/>
</dbReference>
<protein>
    <recommendedName>
        <fullName evidence="11">DNA polymerase III subunit gamma/tau</fullName>
        <ecNumber evidence="11">2.7.7.7</ecNumber>
    </recommendedName>
</protein>
<dbReference type="GO" id="GO:0005524">
    <property type="term" value="F:ATP binding"/>
    <property type="evidence" value="ECO:0007669"/>
    <property type="project" value="UniProtKB-KW"/>
</dbReference>
<evidence type="ECO:0000256" key="5">
    <source>
        <dbReference type="ARBA" id="ARBA00022723"/>
    </source>
</evidence>
<keyword evidence="3 11" id="KW-0548">Nucleotidyltransferase</keyword>
<evidence type="ECO:0000256" key="11">
    <source>
        <dbReference type="RuleBase" id="RU364063"/>
    </source>
</evidence>
<comment type="function">
    <text evidence="11">DNA polymerase III is a complex, multichain enzyme responsible for most of the replicative synthesis in bacteria. This DNA polymerase also exhibits 3' to 5' exonuclease activity.</text>
</comment>
<keyword evidence="4 11" id="KW-0235">DNA replication</keyword>
<dbReference type="InterPro" id="IPR038249">
    <property type="entry name" value="PolIII_tau_V_sf"/>
</dbReference>
<evidence type="ECO:0000313" key="14">
    <source>
        <dbReference type="Proteomes" id="UP000010305"/>
    </source>
</evidence>
<dbReference type="CDD" id="cd00009">
    <property type="entry name" value="AAA"/>
    <property type="match status" value="1"/>
</dbReference>
<evidence type="ECO:0000256" key="8">
    <source>
        <dbReference type="ARBA" id="ARBA00022840"/>
    </source>
</evidence>